<dbReference type="InterPro" id="IPR003675">
    <property type="entry name" value="Rce1/LyrA-like_dom"/>
</dbReference>
<evidence type="ECO:0000313" key="3">
    <source>
        <dbReference type="EMBL" id="OYX58532.1"/>
    </source>
</evidence>
<feature type="transmembrane region" description="Helical" evidence="1">
    <location>
        <begin position="166"/>
        <end position="185"/>
    </location>
</feature>
<dbReference type="Proteomes" id="UP000216147">
    <property type="component" value="Unassembled WGS sequence"/>
</dbReference>
<comment type="caution">
    <text evidence="3">The sequence shown here is derived from an EMBL/GenBank/DDBJ whole genome shotgun (WGS) entry which is preliminary data.</text>
</comment>
<evidence type="ECO:0000313" key="4">
    <source>
        <dbReference type="Proteomes" id="UP000216147"/>
    </source>
</evidence>
<accession>A0A258HQ87</accession>
<gene>
    <name evidence="3" type="ORF">B7Y86_02270</name>
</gene>
<reference evidence="3 4" key="1">
    <citation type="submission" date="2017-03" db="EMBL/GenBank/DDBJ databases">
        <title>Lifting the veil on microbial sulfur biogeochemistry in mining wastewaters.</title>
        <authorList>
            <person name="Kantor R.S."/>
            <person name="Colenbrander Nelson T."/>
            <person name="Marshall S."/>
            <person name="Bennett D."/>
            <person name="Apte S."/>
            <person name="Camacho D."/>
            <person name="Thomas B.C."/>
            <person name="Warren L.A."/>
            <person name="Banfield J.F."/>
        </authorList>
    </citation>
    <scope>NUCLEOTIDE SEQUENCE [LARGE SCALE GENOMIC DNA]</scope>
    <source>
        <strain evidence="3">32-68-21</strain>
    </source>
</reference>
<protein>
    <recommendedName>
        <fullName evidence="2">CAAX prenyl protease 2/Lysostaphin resistance protein A-like domain-containing protein</fullName>
    </recommendedName>
</protein>
<feature type="transmembrane region" description="Helical" evidence="1">
    <location>
        <begin position="197"/>
        <end position="215"/>
    </location>
</feature>
<organism evidence="3 4">
    <name type="scientific">Brevundimonas subvibrioides</name>
    <dbReference type="NCBI Taxonomy" id="74313"/>
    <lineage>
        <taxon>Bacteria</taxon>
        <taxon>Pseudomonadati</taxon>
        <taxon>Pseudomonadota</taxon>
        <taxon>Alphaproteobacteria</taxon>
        <taxon>Caulobacterales</taxon>
        <taxon>Caulobacteraceae</taxon>
        <taxon>Brevundimonas</taxon>
    </lineage>
</organism>
<feature type="domain" description="CAAX prenyl protease 2/Lysostaphin resistance protein A-like" evidence="2">
    <location>
        <begin position="167"/>
        <end position="257"/>
    </location>
</feature>
<proteinExistence type="predicted"/>
<sequence length="314" mass="33778">MSPYEALVRAVPLARRSPMITGFEPERPWLKLGGFIALAMLLMVVVMIVLAIIVRIIPGATDQLSLSGPLPETPLRLIDESVSTLLLAAILGSLAVAILAAAAMIYLRPLADFLWPGRRFNAGDLGVGFLAMACVSVILFPFYLMMGGEWTPPLLSPTYADWTRPVFVVASIVGLLGAAAAEEVVCRGVLLRLTTQLSRHPVVLCLINGLLFSALHLDPDPVAYVARALSGAIWTWAAIRLGGLEFAIGAHLANNLMICLFWQPLSASGVGRDSDWIELAPEVFVAIVMLAVIERLADGPRDWRLARLAPRGAA</sequence>
<evidence type="ECO:0000259" key="2">
    <source>
        <dbReference type="Pfam" id="PF02517"/>
    </source>
</evidence>
<feature type="transmembrane region" description="Helical" evidence="1">
    <location>
        <begin position="35"/>
        <end position="57"/>
    </location>
</feature>
<dbReference type="EMBL" id="NCEQ01000002">
    <property type="protein sequence ID" value="OYX58532.1"/>
    <property type="molecule type" value="Genomic_DNA"/>
</dbReference>
<feature type="transmembrane region" description="Helical" evidence="1">
    <location>
        <begin position="85"/>
        <end position="107"/>
    </location>
</feature>
<name>A0A258HQ87_9CAUL</name>
<keyword evidence="1" id="KW-0812">Transmembrane</keyword>
<evidence type="ECO:0000256" key="1">
    <source>
        <dbReference type="SAM" id="Phobius"/>
    </source>
</evidence>
<dbReference type="GO" id="GO:0004175">
    <property type="term" value="F:endopeptidase activity"/>
    <property type="evidence" value="ECO:0007669"/>
    <property type="project" value="UniProtKB-ARBA"/>
</dbReference>
<feature type="transmembrane region" description="Helical" evidence="1">
    <location>
        <begin position="127"/>
        <end position="146"/>
    </location>
</feature>
<dbReference type="GO" id="GO:0080120">
    <property type="term" value="P:CAAX-box protein maturation"/>
    <property type="evidence" value="ECO:0007669"/>
    <property type="project" value="UniProtKB-ARBA"/>
</dbReference>
<dbReference type="AlphaFoldDB" id="A0A258HQ87"/>
<keyword evidence="1" id="KW-0472">Membrane</keyword>
<keyword evidence="1" id="KW-1133">Transmembrane helix</keyword>
<dbReference type="Pfam" id="PF02517">
    <property type="entry name" value="Rce1-like"/>
    <property type="match status" value="1"/>
</dbReference>